<reference evidence="1 2" key="2">
    <citation type="journal article" date="2022" name="Mol. Ecol. Resour.">
        <title>The genomes of chicory, endive, great burdock and yacon provide insights into Asteraceae paleo-polyploidization history and plant inulin production.</title>
        <authorList>
            <person name="Fan W."/>
            <person name="Wang S."/>
            <person name="Wang H."/>
            <person name="Wang A."/>
            <person name="Jiang F."/>
            <person name="Liu H."/>
            <person name="Zhao H."/>
            <person name="Xu D."/>
            <person name="Zhang Y."/>
        </authorList>
    </citation>
    <scope>NUCLEOTIDE SEQUENCE [LARGE SCALE GENOMIC DNA]</scope>
    <source>
        <strain evidence="2">cv. Niubang</strain>
    </source>
</reference>
<reference evidence="2" key="1">
    <citation type="journal article" date="2022" name="Mol. Ecol. Resour.">
        <title>The genomes of chicory, endive, great burdock and yacon provide insights into Asteraceae palaeo-polyploidization history and plant inulin production.</title>
        <authorList>
            <person name="Fan W."/>
            <person name="Wang S."/>
            <person name="Wang H."/>
            <person name="Wang A."/>
            <person name="Jiang F."/>
            <person name="Liu H."/>
            <person name="Zhao H."/>
            <person name="Xu D."/>
            <person name="Zhang Y."/>
        </authorList>
    </citation>
    <scope>NUCLEOTIDE SEQUENCE [LARGE SCALE GENOMIC DNA]</scope>
    <source>
        <strain evidence="2">cv. Niubang</strain>
    </source>
</reference>
<gene>
    <name evidence="1" type="ORF">L6452_42385</name>
</gene>
<protein>
    <submittedName>
        <fullName evidence="1">Uncharacterized protein</fullName>
    </submittedName>
</protein>
<name>A0ACB8XIC3_ARCLA</name>
<dbReference type="EMBL" id="CM042063">
    <property type="protein sequence ID" value="KAI3667332.1"/>
    <property type="molecule type" value="Genomic_DNA"/>
</dbReference>
<dbReference type="Proteomes" id="UP001055879">
    <property type="component" value="Linkage Group LG17"/>
</dbReference>
<evidence type="ECO:0000313" key="2">
    <source>
        <dbReference type="Proteomes" id="UP001055879"/>
    </source>
</evidence>
<sequence length="89" mass="9950">MSFSCQSQRKAKSRSPFSSPSLPPIHMQKVINSSICNTKAKHTSYHATKTFATKSIIILSQENHRQSHLHQNPFHSSSTQSNDLNKGLS</sequence>
<proteinExistence type="predicted"/>
<evidence type="ECO:0000313" key="1">
    <source>
        <dbReference type="EMBL" id="KAI3667332.1"/>
    </source>
</evidence>
<comment type="caution">
    <text evidence="1">The sequence shown here is derived from an EMBL/GenBank/DDBJ whole genome shotgun (WGS) entry which is preliminary data.</text>
</comment>
<accession>A0ACB8XIC3</accession>
<organism evidence="1 2">
    <name type="scientific">Arctium lappa</name>
    <name type="common">Greater burdock</name>
    <name type="synonym">Lappa major</name>
    <dbReference type="NCBI Taxonomy" id="4217"/>
    <lineage>
        <taxon>Eukaryota</taxon>
        <taxon>Viridiplantae</taxon>
        <taxon>Streptophyta</taxon>
        <taxon>Embryophyta</taxon>
        <taxon>Tracheophyta</taxon>
        <taxon>Spermatophyta</taxon>
        <taxon>Magnoliopsida</taxon>
        <taxon>eudicotyledons</taxon>
        <taxon>Gunneridae</taxon>
        <taxon>Pentapetalae</taxon>
        <taxon>asterids</taxon>
        <taxon>campanulids</taxon>
        <taxon>Asterales</taxon>
        <taxon>Asteraceae</taxon>
        <taxon>Carduoideae</taxon>
        <taxon>Cardueae</taxon>
        <taxon>Arctiinae</taxon>
        <taxon>Arctium</taxon>
    </lineage>
</organism>
<keyword evidence="2" id="KW-1185">Reference proteome</keyword>